<evidence type="ECO:0000313" key="7">
    <source>
        <dbReference type="Proteomes" id="UP000184301"/>
    </source>
</evidence>
<dbReference type="InterPro" id="IPR014883">
    <property type="entry name" value="VRR_NUC"/>
</dbReference>
<reference evidence="6 7" key="1">
    <citation type="submission" date="2016-11" db="EMBL/GenBank/DDBJ databases">
        <authorList>
            <person name="Jaros S."/>
            <person name="Januszkiewicz K."/>
            <person name="Wedrychowicz H."/>
        </authorList>
    </citation>
    <scope>NUCLEOTIDE SEQUENCE [LARGE SCALE GENOMIC DNA]</scope>
    <source>
        <strain evidence="6 7">DSM 15480</strain>
    </source>
</reference>
<gene>
    <name evidence="6" type="ORF">SAMN02745243_01039</name>
</gene>
<dbReference type="OrthoDB" id="1682640at2"/>
<keyword evidence="3" id="KW-0378">Hydrolase</keyword>
<dbReference type="InterPro" id="IPR011335">
    <property type="entry name" value="Restrct_endonuc-II-like"/>
</dbReference>
<dbReference type="STRING" id="1121950.SAMN02745243_01039"/>
<dbReference type="SMART" id="SM00990">
    <property type="entry name" value="VRR_NUC"/>
    <property type="match status" value="1"/>
</dbReference>
<dbReference type="EMBL" id="FQZY01000013">
    <property type="protein sequence ID" value="SHJ64290.1"/>
    <property type="molecule type" value="Genomic_DNA"/>
</dbReference>
<dbReference type="InterPro" id="IPR011856">
    <property type="entry name" value="tRNA_endonuc-like_dom_sf"/>
</dbReference>
<evidence type="ECO:0000259" key="5">
    <source>
        <dbReference type="SMART" id="SM00990"/>
    </source>
</evidence>
<dbReference type="RefSeq" id="WP_073106388.1">
    <property type="nucleotide sequence ID" value="NZ_FQZY01000013.1"/>
</dbReference>
<dbReference type="AlphaFoldDB" id="A0A1M6KZC7"/>
<evidence type="ECO:0000256" key="4">
    <source>
        <dbReference type="ARBA" id="ARBA00029354"/>
    </source>
</evidence>
<comment type="catalytic activity">
    <reaction evidence="4">
        <text>Endonucleolytic cleavage at a junction such as a reciprocal single-stranded crossover between two homologous DNA duplexes (Holliday junction).</text>
        <dbReference type="EC" id="3.1.21.10"/>
    </reaction>
</comment>
<dbReference type="SUPFAM" id="SSF52980">
    <property type="entry name" value="Restriction endonuclease-like"/>
    <property type="match status" value="1"/>
</dbReference>
<proteinExistence type="predicted"/>
<dbReference type="Gene3D" id="3.40.1350.10">
    <property type="match status" value="1"/>
</dbReference>
<organism evidence="6 7">
    <name type="scientific">Hespellia stercorisuis DSM 15480</name>
    <dbReference type="NCBI Taxonomy" id="1121950"/>
    <lineage>
        <taxon>Bacteria</taxon>
        <taxon>Bacillati</taxon>
        <taxon>Bacillota</taxon>
        <taxon>Clostridia</taxon>
        <taxon>Lachnospirales</taxon>
        <taxon>Lachnospiraceae</taxon>
        <taxon>Hespellia</taxon>
    </lineage>
</organism>
<keyword evidence="2" id="KW-0540">Nuclease</keyword>
<dbReference type="GO" id="GO:0008821">
    <property type="term" value="F:crossover junction DNA endonuclease activity"/>
    <property type="evidence" value="ECO:0007669"/>
    <property type="project" value="UniProtKB-EC"/>
</dbReference>
<evidence type="ECO:0000256" key="1">
    <source>
        <dbReference type="ARBA" id="ARBA00001946"/>
    </source>
</evidence>
<dbReference type="GO" id="GO:0003676">
    <property type="term" value="F:nucleic acid binding"/>
    <property type="evidence" value="ECO:0007669"/>
    <property type="project" value="InterPro"/>
</dbReference>
<sequence>MAEKELVAKILRYLKTVPRCFAWKEHGGMYGTAGIPDIIACIDGRFYAFEVKTPEGKTTKLQDATIRKILACGGTASVVRSVSEVRAVISGSLQ</sequence>
<evidence type="ECO:0000313" key="6">
    <source>
        <dbReference type="EMBL" id="SHJ64290.1"/>
    </source>
</evidence>
<evidence type="ECO:0000256" key="3">
    <source>
        <dbReference type="ARBA" id="ARBA00022801"/>
    </source>
</evidence>
<dbReference type="Pfam" id="PF01870">
    <property type="entry name" value="Hjc"/>
    <property type="match status" value="1"/>
</dbReference>
<protein>
    <submittedName>
        <fullName evidence="6">VRR-NUC domain-containing protein</fullName>
    </submittedName>
</protein>
<name>A0A1M6KZC7_9FIRM</name>
<feature type="domain" description="VRR-NUC" evidence="5">
    <location>
        <begin position="1"/>
        <end position="83"/>
    </location>
</feature>
<keyword evidence="7" id="KW-1185">Reference proteome</keyword>
<dbReference type="Proteomes" id="UP000184301">
    <property type="component" value="Unassembled WGS sequence"/>
</dbReference>
<comment type="cofactor">
    <cofactor evidence="1">
        <name>Mg(2+)</name>
        <dbReference type="ChEBI" id="CHEBI:18420"/>
    </cofactor>
</comment>
<dbReference type="InterPro" id="IPR002732">
    <property type="entry name" value="Hjc"/>
</dbReference>
<accession>A0A1M6KZC7</accession>
<evidence type="ECO:0000256" key="2">
    <source>
        <dbReference type="ARBA" id="ARBA00022722"/>
    </source>
</evidence>